<feature type="domain" description="Core-binding (CB)" evidence="6">
    <location>
        <begin position="64"/>
        <end position="150"/>
    </location>
</feature>
<dbReference type="AlphaFoldDB" id="A0A9D2NJJ9"/>
<evidence type="ECO:0000313" key="7">
    <source>
        <dbReference type="EMBL" id="HJC25105.1"/>
    </source>
</evidence>
<dbReference type="Gene3D" id="1.10.150.130">
    <property type="match status" value="1"/>
</dbReference>
<dbReference type="InterPro" id="IPR010998">
    <property type="entry name" value="Integrase_recombinase_N"/>
</dbReference>
<proteinExistence type="inferred from homology"/>
<dbReference type="EMBL" id="DWWS01000055">
    <property type="protein sequence ID" value="HJC25105.1"/>
    <property type="molecule type" value="Genomic_DNA"/>
</dbReference>
<dbReference type="Pfam" id="PF00589">
    <property type="entry name" value="Phage_integrase"/>
    <property type="match status" value="1"/>
</dbReference>
<reference evidence="7" key="2">
    <citation type="submission" date="2021-04" db="EMBL/GenBank/DDBJ databases">
        <authorList>
            <person name="Gilroy R."/>
        </authorList>
    </citation>
    <scope>NUCLEOTIDE SEQUENCE</scope>
    <source>
        <strain evidence="7">USAMLcec2-132</strain>
    </source>
</reference>
<sequence>MARTGNNIYKRKDGRYEGRVLIGKTCRRKPRYVYVYARTLKEVKRKMEEIRENGITEKEKGTDISMQAAAEEWLRRMQENWKPTTCGMYRSVVSHYVIPLLGDYAVTEIGKELFEEFARDLDGYSQKQSLSERYKKYICSIVRQIMDYTENAYQLEKKGPPVPAFRVPRQAAQLPPKQDLLRLRQYLLEHLEEDTCLGILVAMNTGIRIGELCALQWGDFDLESGELVIRRNLQRVRSEDGTDKGQKDAAGKTRVCMQMPKTTSSIRVIPLADGLSDILRAFRRPPEKYLISGKKKAWSEARTLQYRFSAILKKCGIQPFHFHLLRHAFASQCVELGCDIKSLSEILGHSSVQITMNIYVHSSTKQKKELMNLVCRLDEKEQKTDSGIVNDAI</sequence>
<dbReference type="PROSITE" id="PS51900">
    <property type="entry name" value="CB"/>
    <property type="match status" value="1"/>
</dbReference>
<evidence type="ECO:0000313" key="8">
    <source>
        <dbReference type="Proteomes" id="UP000823891"/>
    </source>
</evidence>
<dbReference type="InterPro" id="IPR050090">
    <property type="entry name" value="Tyrosine_recombinase_XerCD"/>
</dbReference>
<evidence type="ECO:0000256" key="2">
    <source>
        <dbReference type="ARBA" id="ARBA00023125"/>
    </source>
</evidence>
<evidence type="ECO:0000256" key="4">
    <source>
        <dbReference type="PROSITE-ProRule" id="PRU01248"/>
    </source>
</evidence>
<evidence type="ECO:0000259" key="5">
    <source>
        <dbReference type="PROSITE" id="PS51898"/>
    </source>
</evidence>
<dbReference type="InterPro" id="IPR013762">
    <property type="entry name" value="Integrase-like_cat_sf"/>
</dbReference>
<dbReference type="GO" id="GO:0006310">
    <property type="term" value="P:DNA recombination"/>
    <property type="evidence" value="ECO:0007669"/>
    <property type="project" value="UniProtKB-KW"/>
</dbReference>
<dbReference type="GO" id="GO:0015074">
    <property type="term" value="P:DNA integration"/>
    <property type="evidence" value="ECO:0007669"/>
    <property type="project" value="InterPro"/>
</dbReference>
<feature type="domain" description="Tyr recombinase" evidence="5">
    <location>
        <begin position="169"/>
        <end position="372"/>
    </location>
</feature>
<gene>
    <name evidence="7" type="ORF">H9761_15630</name>
</gene>
<keyword evidence="2 4" id="KW-0238">DNA-binding</keyword>
<dbReference type="SUPFAM" id="SSF56349">
    <property type="entry name" value="DNA breaking-rejoining enzymes"/>
    <property type="match status" value="1"/>
</dbReference>
<reference evidence="7" key="1">
    <citation type="journal article" date="2021" name="PeerJ">
        <title>Extensive microbial diversity within the chicken gut microbiome revealed by metagenomics and culture.</title>
        <authorList>
            <person name="Gilroy R."/>
            <person name="Ravi A."/>
            <person name="Getino M."/>
            <person name="Pursley I."/>
            <person name="Horton D.L."/>
            <person name="Alikhan N.F."/>
            <person name="Baker D."/>
            <person name="Gharbi K."/>
            <person name="Hall N."/>
            <person name="Watson M."/>
            <person name="Adriaenssens E.M."/>
            <person name="Foster-Nyarko E."/>
            <person name="Jarju S."/>
            <person name="Secka A."/>
            <person name="Antonio M."/>
            <person name="Oren A."/>
            <person name="Chaudhuri R.R."/>
            <person name="La Ragione R."/>
            <person name="Hildebrand F."/>
            <person name="Pallen M.J."/>
        </authorList>
    </citation>
    <scope>NUCLEOTIDE SEQUENCE</scope>
    <source>
        <strain evidence="7">USAMLcec2-132</strain>
    </source>
</reference>
<dbReference type="InterPro" id="IPR044068">
    <property type="entry name" value="CB"/>
</dbReference>
<accession>A0A9D2NJJ9</accession>
<dbReference type="InterPro" id="IPR011010">
    <property type="entry name" value="DNA_brk_join_enz"/>
</dbReference>
<dbReference type="Proteomes" id="UP000823891">
    <property type="component" value="Unassembled WGS sequence"/>
</dbReference>
<dbReference type="PANTHER" id="PTHR30349">
    <property type="entry name" value="PHAGE INTEGRASE-RELATED"/>
    <property type="match status" value="1"/>
</dbReference>
<dbReference type="PANTHER" id="PTHR30349:SF41">
    <property type="entry name" value="INTEGRASE_RECOMBINASE PROTEIN MJ0367-RELATED"/>
    <property type="match status" value="1"/>
</dbReference>
<evidence type="ECO:0000256" key="3">
    <source>
        <dbReference type="ARBA" id="ARBA00023172"/>
    </source>
</evidence>
<organism evidence="7 8">
    <name type="scientific">Candidatus Eisenbergiella merdavium</name>
    <dbReference type="NCBI Taxonomy" id="2838551"/>
    <lineage>
        <taxon>Bacteria</taxon>
        <taxon>Bacillati</taxon>
        <taxon>Bacillota</taxon>
        <taxon>Clostridia</taxon>
        <taxon>Lachnospirales</taxon>
        <taxon>Lachnospiraceae</taxon>
        <taxon>Eisenbergiella</taxon>
    </lineage>
</organism>
<dbReference type="Gene3D" id="1.10.443.10">
    <property type="entry name" value="Intergrase catalytic core"/>
    <property type="match status" value="1"/>
</dbReference>
<evidence type="ECO:0000259" key="6">
    <source>
        <dbReference type="PROSITE" id="PS51900"/>
    </source>
</evidence>
<dbReference type="InterPro" id="IPR002104">
    <property type="entry name" value="Integrase_catalytic"/>
</dbReference>
<name>A0A9D2NJJ9_9FIRM</name>
<comment type="similarity">
    <text evidence="1">Belongs to the 'phage' integrase family.</text>
</comment>
<comment type="caution">
    <text evidence="7">The sequence shown here is derived from an EMBL/GenBank/DDBJ whole genome shotgun (WGS) entry which is preliminary data.</text>
</comment>
<keyword evidence="3" id="KW-0233">DNA recombination</keyword>
<dbReference type="GO" id="GO:0003677">
    <property type="term" value="F:DNA binding"/>
    <property type="evidence" value="ECO:0007669"/>
    <property type="project" value="UniProtKB-UniRule"/>
</dbReference>
<dbReference type="CDD" id="cd01189">
    <property type="entry name" value="INT_ICEBs1_C_like"/>
    <property type="match status" value="1"/>
</dbReference>
<evidence type="ECO:0000256" key="1">
    <source>
        <dbReference type="ARBA" id="ARBA00008857"/>
    </source>
</evidence>
<protein>
    <submittedName>
        <fullName evidence="7">Site-specific integrase</fullName>
    </submittedName>
</protein>
<dbReference type="PROSITE" id="PS51898">
    <property type="entry name" value="TYR_RECOMBINASE"/>
    <property type="match status" value="1"/>
</dbReference>